<evidence type="ECO:0000256" key="6">
    <source>
        <dbReference type="SAM" id="MobiDB-lite"/>
    </source>
</evidence>
<dbReference type="InterPro" id="IPR011011">
    <property type="entry name" value="Znf_FYVE_PHD"/>
</dbReference>
<dbReference type="PANTHER" id="PTHR46207">
    <property type="entry name" value="PROTEIN RCC2"/>
    <property type="match status" value="1"/>
</dbReference>
<dbReference type="Pfam" id="PF13540">
    <property type="entry name" value="RCC1_2"/>
    <property type="match status" value="1"/>
</dbReference>
<dbReference type="Gene3D" id="3.30.40.10">
    <property type="entry name" value="Zinc/RING finger domain, C3HC4 (zinc finger)"/>
    <property type="match status" value="1"/>
</dbReference>
<gene>
    <name evidence="8" type="ORF">CC85DRAFT_286520</name>
</gene>
<name>A0A0J0XJS3_9TREE</name>
<dbReference type="InterPro" id="IPR000408">
    <property type="entry name" value="Reg_chr_condens"/>
</dbReference>
<dbReference type="RefSeq" id="XP_018277833.1">
    <property type="nucleotide sequence ID" value="XM_018423551.1"/>
</dbReference>
<evidence type="ECO:0000313" key="8">
    <source>
        <dbReference type="EMBL" id="KLT41342.1"/>
    </source>
</evidence>
<feature type="compositionally biased region" description="Basic and acidic residues" evidence="6">
    <location>
        <begin position="31"/>
        <end position="41"/>
    </location>
</feature>
<dbReference type="STRING" id="879819.A0A0J0XJS3"/>
<dbReference type="PROSITE" id="PS01359">
    <property type="entry name" value="ZF_PHD_1"/>
    <property type="match status" value="1"/>
</dbReference>
<feature type="region of interest" description="Disordered" evidence="6">
    <location>
        <begin position="588"/>
        <end position="610"/>
    </location>
</feature>
<feature type="region of interest" description="Disordered" evidence="6">
    <location>
        <begin position="451"/>
        <end position="522"/>
    </location>
</feature>
<protein>
    <submittedName>
        <fullName evidence="8">RCC1/BLIP-II protein</fullName>
    </submittedName>
</protein>
<dbReference type="Pfam" id="PF00628">
    <property type="entry name" value="PHD"/>
    <property type="match status" value="1"/>
</dbReference>
<dbReference type="PANTHER" id="PTHR46207:SF1">
    <property type="entry name" value="PROTEIN RCC2"/>
    <property type="match status" value="1"/>
</dbReference>
<evidence type="ECO:0000256" key="5">
    <source>
        <dbReference type="PROSITE-ProRule" id="PRU00235"/>
    </source>
</evidence>
<dbReference type="EMBL" id="KQ087219">
    <property type="protein sequence ID" value="KLT41342.1"/>
    <property type="molecule type" value="Genomic_DNA"/>
</dbReference>
<dbReference type="InterPro" id="IPR019787">
    <property type="entry name" value="Znf_PHD-finger"/>
</dbReference>
<dbReference type="PROSITE" id="PS50016">
    <property type="entry name" value="ZF_PHD_2"/>
    <property type="match status" value="1"/>
</dbReference>
<feature type="compositionally biased region" description="Basic residues" evidence="6">
    <location>
        <begin position="475"/>
        <end position="488"/>
    </location>
</feature>
<dbReference type="SMART" id="SM00249">
    <property type="entry name" value="PHD"/>
    <property type="match status" value="1"/>
</dbReference>
<dbReference type="InterPro" id="IPR019786">
    <property type="entry name" value="Zinc_finger_PHD-type_CS"/>
</dbReference>
<evidence type="ECO:0000256" key="2">
    <source>
        <dbReference type="ARBA" id="ARBA00022771"/>
    </source>
</evidence>
<dbReference type="InterPro" id="IPR028641">
    <property type="entry name" value="RCC2"/>
</dbReference>
<feature type="region of interest" description="Disordered" evidence="6">
    <location>
        <begin position="1"/>
        <end position="41"/>
    </location>
</feature>
<dbReference type="SUPFAM" id="SSF50985">
    <property type="entry name" value="RCC1/BLIP-II"/>
    <property type="match status" value="1"/>
</dbReference>
<sequence>MPSQRQPTNSRSASRSRANSSFFDEPEDDRPDLPEPQDSRHEWGRILICGGMDWERNATLPSTKEGGKGIQLQIEDHVVPVKPRYMSHLKITKVISGPRANYTIVIDLAGTAHVFGRVPYFGMVNPTPRNKWHVVSCDEPLHVPGPDGGKWEGGAVGEAHFLLFSGNKVYGAGDNRGSPLGLTGEYYADLERIRGPWERGRTIRQVATGQTFSLFLDSAGYVYAAGKSEFGVLGNGSTGEVLLKGGKIGFTYQAPPKRIKEFGNKRIVSIACGNYHAIALDTEGIFYSWGSNQYGQLAQEHVTESLVPVPFDSCRHPVTAIYAGPASSYIRTEGNDTQMWGTGKFKLVGRGSSSAPYRDFEDLEVPRNAQDFGVGFISHFVTVIGDDDVQRTYAWGQGATHGELGLGADFLSASEPTPIEQLENIEVLSIAPGLVHTVFLVKPDETLEERIGNAAASSSEEEEEPVKTGPGRQPGRGKGRGNRGRIGGRSRASYVGAFREKDKEKQAKAKDRERKKNKEKKLAIERWPPIESGDLCLNCDEGERDDLTFLECERCEEGYHMDCLRPPLWELPDGEWFCPRCEQSAYEWSHPQPEEPDELDSDSTGPDEAA</sequence>
<accession>A0A0J0XJS3</accession>
<organism evidence="8 9">
    <name type="scientific">Cutaneotrichosporon oleaginosum</name>
    <dbReference type="NCBI Taxonomy" id="879819"/>
    <lineage>
        <taxon>Eukaryota</taxon>
        <taxon>Fungi</taxon>
        <taxon>Dikarya</taxon>
        <taxon>Basidiomycota</taxon>
        <taxon>Agaricomycotina</taxon>
        <taxon>Tremellomycetes</taxon>
        <taxon>Trichosporonales</taxon>
        <taxon>Trichosporonaceae</taxon>
        <taxon>Cutaneotrichosporon</taxon>
    </lineage>
</organism>
<dbReference type="CDD" id="cd15543">
    <property type="entry name" value="PHD_RSF1"/>
    <property type="match status" value="1"/>
</dbReference>
<dbReference type="Proteomes" id="UP000053611">
    <property type="component" value="Unassembled WGS sequence"/>
</dbReference>
<keyword evidence="1" id="KW-0479">Metal-binding</keyword>
<keyword evidence="3" id="KW-0862">Zinc</keyword>
<evidence type="ECO:0000259" key="7">
    <source>
        <dbReference type="PROSITE" id="PS50016"/>
    </source>
</evidence>
<proteinExistence type="predicted"/>
<feature type="compositionally biased region" description="Low complexity" evidence="6">
    <location>
        <begin position="9"/>
        <end position="21"/>
    </location>
</feature>
<dbReference type="Gene3D" id="2.130.10.30">
    <property type="entry name" value="Regulator of chromosome condensation 1/beta-lactamase-inhibitor protein II"/>
    <property type="match status" value="2"/>
</dbReference>
<dbReference type="GO" id="GO:0008270">
    <property type="term" value="F:zinc ion binding"/>
    <property type="evidence" value="ECO:0007669"/>
    <property type="project" value="UniProtKB-KW"/>
</dbReference>
<evidence type="ECO:0000256" key="1">
    <source>
        <dbReference type="ARBA" id="ARBA00022723"/>
    </source>
</evidence>
<evidence type="ECO:0000256" key="3">
    <source>
        <dbReference type="ARBA" id="ARBA00022833"/>
    </source>
</evidence>
<dbReference type="PROSITE" id="PS50012">
    <property type="entry name" value="RCC1_3"/>
    <property type="match status" value="3"/>
</dbReference>
<dbReference type="InterPro" id="IPR013083">
    <property type="entry name" value="Znf_RING/FYVE/PHD"/>
</dbReference>
<dbReference type="Pfam" id="PF00415">
    <property type="entry name" value="RCC1"/>
    <property type="match status" value="1"/>
</dbReference>
<evidence type="ECO:0000256" key="4">
    <source>
        <dbReference type="PROSITE-ProRule" id="PRU00146"/>
    </source>
</evidence>
<dbReference type="GO" id="GO:0016020">
    <property type="term" value="C:membrane"/>
    <property type="evidence" value="ECO:0007669"/>
    <property type="project" value="TreeGrafter"/>
</dbReference>
<dbReference type="PROSITE" id="PS00626">
    <property type="entry name" value="RCC1_2"/>
    <property type="match status" value="1"/>
</dbReference>
<dbReference type="GeneID" id="28984154"/>
<feature type="domain" description="PHD-type" evidence="7">
    <location>
        <begin position="533"/>
        <end position="584"/>
    </location>
</feature>
<feature type="repeat" description="RCC1" evidence="5">
    <location>
        <begin position="284"/>
        <end position="334"/>
    </location>
</feature>
<feature type="compositionally biased region" description="Basic and acidic residues" evidence="6">
    <location>
        <begin position="498"/>
        <end position="522"/>
    </location>
</feature>
<dbReference type="SUPFAM" id="SSF57903">
    <property type="entry name" value="FYVE/PHD zinc finger"/>
    <property type="match status" value="1"/>
</dbReference>
<dbReference type="GO" id="GO:0031267">
    <property type="term" value="F:small GTPase binding"/>
    <property type="evidence" value="ECO:0007669"/>
    <property type="project" value="TreeGrafter"/>
</dbReference>
<evidence type="ECO:0000313" key="9">
    <source>
        <dbReference type="Proteomes" id="UP000053611"/>
    </source>
</evidence>
<dbReference type="OrthoDB" id="5370059at2759"/>
<keyword evidence="9" id="KW-1185">Reference proteome</keyword>
<dbReference type="AlphaFoldDB" id="A0A0J0XJS3"/>
<feature type="repeat" description="RCC1" evidence="5">
    <location>
        <begin position="220"/>
        <end position="283"/>
    </location>
</feature>
<reference evidence="8 9" key="1">
    <citation type="submission" date="2015-03" db="EMBL/GenBank/DDBJ databases">
        <title>Genomics and transcriptomics of the oil-accumulating basidiomycete yeast T. oleaginosus allow insights into substrate utilization and the diverse evolutionary trajectories of mating systems in fungi.</title>
        <authorList>
            <consortium name="DOE Joint Genome Institute"/>
            <person name="Kourist R."/>
            <person name="Kracht O."/>
            <person name="Bracharz F."/>
            <person name="Lipzen A."/>
            <person name="Nolan M."/>
            <person name="Ohm R."/>
            <person name="Grigoriev I."/>
            <person name="Sun S."/>
            <person name="Heitman J."/>
            <person name="Bruck T."/>
            <person name="Nowrousian M."/>
        </authorList>
    </citation>
    <scope>NUCLEOTIDE SEQUENCE [LARGE SCALE GENOMIC DNA]</scope>
    <source>
        <strain evidence="8 9">IBC0246</strain>
    </source>
</reference>
<dbReference type="InterPro" id="IPR001965">
    <property type="entry name" value="Znf_PHD"/>
</dbReference>
<dbReference type="InterPro" id="IPR009091">
    <property type="entry name" value="RCC1/BLIP-II"/>
</dbReference>
<keyword evidence="2 4" id="KW-0863">Zinc-finger</keyword>
<feature type="repeat" description="RCC1" evidence="5">
    <location>
        <begin position="390"/>
        <end position="443"/>
    </location>
</feature>